<feature type="transmembrane region" description="Helical" evidence="7">
    <location>
        <begin position="411"/>
        <end position="431"/>
    </location>
</feature>
<comment type="similarity">
    <text evidence="2">Belongs to the ABC-4 integral membrane protein family. LolC/E subfamily.</text>
</comment>
<feature type="domain" description="ABC3 transporter permease C-terminal" evidence="8">
    <location>
        <begin position="286"/>
        <end position="389"/>
    </location>
</feature>
<evidence type="ECO:0000256" key="1">
    <source>
        <dbReference type="ARBA" id="ARBA00004651"/>
    </source>
</evidence>
<dbReference type="OrthoDB" id="8036472at2"/>
<evidence type="ECO:0000256" key="3">
    <source>
        <dbReference type="ARBA" id="ARBA00022475"/>
    </source>
</evidence>
<evidence type="ECO:0000313" key="11">
    <source>
        <dbReference type="Proteomes" id="UP000198582"/>
    </source>
</evidence>
<keyword evidence="4 7" id="KW-0812">Transmembrane</keyword>
<feature type="transmembrane region" description="Helical" evidence="7">
    <location>
        <begin position="321"/>
        <end position="347"/>
    </location>
</feature>
<dbReference type="Pfam" id="PF12704">
    <property type="entry name" value="MacB_PCD"/>
    <property type="match status" value="1"/>
</dbReference>
<proteinExistence type="inferred from homology"/>
<keyword evidence="5 7" id="KW-1133">Transmembrane helix</keyword>
<dbReference type="InterPro" id="IPR051447">
    <property type="entry name" value="Lipoprotein-release_system"/>
</dbReference>
<gene>
    <name evidence="10" type="ORF">SAMN04489732_10375</name>
</gene>
<feature type="domain" description="ABC3 transporter permease C-terminal" evidence="8">
    <location>
        <begin position="759"/>
        <end position="872"/>
    </location>
</feature>
<feature type="transmembrane region" description="Helical" evidence="7">
    <location>
        <begin position="799"/>
        <end position="823"/>
    </location>
</feature>
<evidence type="ECO:0000259" key="8">
    <source>
        <dbReference type="Pfam" id="PF02687"/>
    </source>
</evidence>
<feature type="transmembrane region" description="Helical" evidence="7">
    <location>
        <begin position="367"/>
        <end position="390"/>
    </location>
</feature>
<feature type="transmembrane region" description="Helical" evidence="7">
    <location>
        <begin position="843"/>
        <end position="865"/>
    </location>
</feature>
<dbReference type="Proteomes" id="UP000198582">
    <property type="component" value="Unassembled WGS sequence"/>
</dbReference>
<accession>A0A1H8U642</accession>
<keyword evidence="11" id="KW-1185">Reference proteome</keyword>
<evidence type="ECO:0000256" key="2">
    <source>
        <dbReference type="ARBA" id="ARBA00005236"/>
    </source>
</evidence>
<evidence type="ECO:0000256" key="7">
    <source>
        <dbReference type="SAM" id="Phobius"/>
    </source>
</evidence>
<evidence type="ECO:0000256" key="5">
    <source>
        <dbReference type="ARBA" id="ARBA00022989"/>
    </source>
</evidence>
<dbReference type="GO" id="GO:0098797">
    <property type="term" value="C:plasma membrane protein complex"/>
    <property type="evidence" value="ECO:0007669"/>
    <property type="project" value="TreeGrafter"/>
</dbReference>
<dbReference type="InterPro" id="IPR003838">
    <property type="entry name" value="ABC3_permease_C"/>
</dbReference>
<sequence length="882" mass="90202">MIGLWLGGLLRRRTGSLLATAAGIALAVALIAALGSFLASSQATMTARALRSVAVGWQVEVQPGGDPAAVLHQLQNLPGTAAVRTVHIEHTGGLLATTGGTTQTTGPGVVLGMAPGYAAAFPDQVRQLSGSPDGALIAQQTASNLHVRPGDQVSISLPGTSPQPVTIAGVVDLPQANSLFQKVGAPAQTQPSAPPDNVLLLPETAFTALTGTGGPAPVTQFHVARAAPASHDPATAYQSEIAAAHNFEAQVAGAALVGNNVGAALDAARSDAAYAQMLFLFLGLPGVVLAALLTSTLVQAGADRRRAEQALLRTRGHTPRTVAWIAVTEAAFVALAGGAAGLAIAVLAGRLAFGPAPEGQSTAATVWWFAIAFAAGLLITTLTVLVPAVTGLRNQTVAQTRQLIGAHRTPWWAKAGIDVLLIAAALVVFLASGTNDYALVLAPEGVPTISVSYWAFLGPALLWLGAAALLWRLATIALGHGRGALRRILRPLAGRLARPGAAGIARQRRPLARAIVLLALALSFAASTAVFNSTYQQQAEADAQLTNGADVAVTEPPAAQVAPAAGAQLQSVPGVRHVEPIQHRFAYVGADLQDLYGVRPESIRDVTALQDTYFQGGSAADLMATLAHRPDAILVSAETVKDFQLNPGDLINLRVQDARTKALRTVPFHYSGIVKEFPTAPKDSFFVANAAYLAQTTGSDAVGAFLVDTGGGNQPAVAADLRARLGAAAAVTDITQTRANVGSSLTSVNLSGLTRLELAFAVLIAAGAGGIVLAVGLAERRRGLAIMAVLGAARRHLRGLVLGEGLVLIAGGLLGGGLIAWGVSQMLVKVLTGVFDPPPSSITVPWTYLALTATASAVAVALAAVTSARASTRPAVEELRDL</sequence>
<protein>
    <submittedName>
        <fullName evidence="10">Putative ABC transport system permease protein</fullName>
    </submittedName>
</protein>
<dbReference type="InterPro" id="IPR025857">
    <property type="entry name" value="MacB_PCD"/>
</dbReference>
<evidence type="ECO:0000256" key="6">
    <source>
        <dbReference type="ARBA" id="ARBA00023136"/>
    </source>
</evidence>
<feature type="transmembrane region" description="Helical" evidence="7">
    <location>
        <begin position="451"/>
        <end position="471"/>
    </location>
</feature>
<keyword evidence="3" id="KW-1003">Cell membrane</keyword>
<dbReference type="PANTHER" id="PTHR30489:SF0">
    <property type="entry name" value="LIPOPROTEIN-RELEASING SYSTEM TRANSMEMBRANE PROTEIN LOLE"/>
    <property type="match status" value="1"/>
</dbReference>
<evidence type="ECO:0000256" key="4">
    <source>
        <dbReference type="ARBA" id="ARBA00022692"/>
    </source>
</evidence>
<dbReference type="PANTHER" id="PTHR30489">
    <property type="entry name" value="LIPOPROTEIN-RELEASING SYSTEM TRANSMEMBRANE PROTEIN LOLE"/>
    <property type="match status" value="1"/>
</dbReference>
<dbReference type="RefSeq" id="WP_091614894.1">
    <property type="nucleotide sequence ID" value="NZ_FOEF01000003.1"/>
</dbReference>
<dbReference type="Pfam" id="PF02687">
    <property type="entry name" value="FtsX"/>
    <property type="match status" value="2"/>
</dbReference>
<feature type="transmembrane region" description="Helical" evidence="7">
    <location>
        <begin position="758"/>
        <end position="778"/>
    </location>
</feature>
<feature type="domain" description="MacB-like periplasmic core" evidence="9">
    <location>
        <begin position="18"/>
        <end position="202"/>
    </location>
</feature>
<dbReference type="EMBL" id="FOEF01000003">
    <property type="protein sequence ID" value="SEO98313.1"/>
    <property type="molecule type" value="Genomic_DNA"/>
</dbReference>
<organism evidence="10 11">
    <name type="scientific">Amycolatopsis saalfeldensis</name>
    <dbReference type="NCBI Taxonomy" id="394193"/>
    <lineage>
        <taxon>Bacteria</taxon>
        <taxon>Bacillati</taxon>
        <taxon>Actinomycetota</taxon>
        <taxon>Actinomycetes</taxon>
        <taxon>Pseudonocardiales</taxon>
        <taxon>Pseudonocardiaceae</taxon>
        <taxon>Amycolatopsis</taxon>
    </lineage>
</organism>
<name>A0A1H8U642_9PSEU</name>
<keyword evidence="6 7" id="KW-0472">Membrane</keyword>
<dbReference type="AlphaFoldDB" id="A0A1H8U642"/>
<feature type="transmembrane region" description="Helical" evidence="7">
    <location>
        <begin position="511"/>
        <end position="531"/>
    </location>
</feature>
<dbReference type="STRING" id="394193.SAMN04489732_10375"/>
<reference evidence="10 11" key="1">
    <citation type="submission" date="2016-10" db="EMBL/GenBank/DDBJ databases">
        <authorList>
            <person name="de Groot N.N."/>
        </authorList>
    </citation>
    <scope>NUCLEOTIDE SEQUENCE [LARGE SCALE GENOMIC DNA]</scope>
    <source>
        <strain evidence="10 11">DSM 44993</strain>
    </source>
</reference>
<feature type="transmembrane region" description="Helical" evidence="7">
    <location>
        <begin position="277"/>
        <end position="300"/>
    </location>
</feature>
<dbReference type="GO" id="GO:0044874">
    <property type="term" value="P:lipoprotein localization to outer membrane"/>
    <property type="evidence" value="ECO:0007669"/>
    <property type="project" value="TreeGrafter"/>
</dbReference>
<evidence type="ECO:0000259" key="9">
    <source>
        <dbReference type="Pfam" id="PF12704"/>
    </source>
</evidence>
<evidence type="ECO:0000313" key="10">
    <source>
        <dbReference type="EMBL" id="SEO98313.1"/>
    </source>
</evidence>
<comment type="subcellular location">
    <subcellularLocation>
        <location evidence="1">Cell membrane</location>
        <topology evidence="1">Multi-pass membrane protein</topology>
    </subcellularLocation>
</comment>